<protein>
    <submittedName>
        <fullName evidence="1">Uncharacterized protein</fullName>
    </submittedName>
</protein>
<reference evidence="2" key="1">
    <citation type="submission" date="2015-01" db="EMBL/GenBank/DDBJ databases">
        <title>Draft genome sequence of Rhodococcus pyridinivorans strain KG-16, a hydrocarbon-degrading bacterium.</title>
        <authorList>
            <person name="Aggarwal R.K."/>
            <person name="Dawar C."/>
        </authorList>
    </citation>
    <scope>NUCLEOTIDE SEQUENCE [LARGE SCALE GENOMIC DNA]</scope>
    <source>
        <strain evidence="2">KG-16</strain>
    </source>
</reference>
<proteinExistence type="predicted"/>
<comment type="caution">
    <text evidence="1">The sequence shown here is derived from an EMBL/GenBank/DDBJ whole genome shotgun (WGS) entry which is preliminary data.</text>
</comment>
<dbReference type="AlphaFoldDB" id="A0A0V9UNT4"/>
<dbReference type="PATRIC" id="fig|1441730.3.peg.1176"/>
<organism evidence="1 2">
    <name type="scientific">Rhodococcus pyridinivorans KG-16</name>
    <dbReference type="NCBI Taxonomy" id="1441730"/>
    <lineage>
        <taxon>Bacteria</taxon>
        <taxon>Bacillati</taxon>
        <taxon>Actinomycetota</taxon>
        <taxon>Actinomycetes</taxon>
        <taxon>Mycobacteriales</taxon>
        <taxon>Nocardiaceae</taxon>
        <taxon>Rhodococcus</taxon>
    </lineage>
</organism>
<evidence type="ECO:0000313" key="2">
    <source>
        <dbReference type="Proteomes" id="UP000053060"/>
    </source>
</evidence>
<dbReference type="Proteomes" id="UP000053060">
    <property type="component" value="Unassembled WGS sequence"/>
</dbReference>
<name>A0A0V9UNT4_9NOCA</name>
<accession>A0A0V9UNT4</accession>
<reference evidence="1 2" key="2">
    <citation type="journal article" date="2016" name="Genome Announc.">
        <title>Draft Genome Sequence of a Versatile Hydrocarbon-Degrading Bacterium, Rhodococcus pyridinivorans Strain KG-16, Collected from Oil Fields in India.</title>
        <authorList>
            <person name="Aggarwal R.K."/>
            <person name="Dawar C."/>
            <person name="Phanindranath R."/>
            <person name="Mutnuri L."/>
            <person name="Dayal A.M."/>
        </authorList>
    </citation>
    <scope>NUCLEOTIDE SEQUENCE [LARGE SCALE GENOMIC DNA]</scope>
    <source>
        <strain evidence="1 2">KG-16</strain>
    </source>
</reference>
<evidence type="ECO:0000313" key="1">
    <source>
        <dbReference type="EMBL" id="KSZ59652.1"/>
    </source>
</evidence>
<dbReference type="RefSeq" id="WP_060651007.1">
    <property type="nucleotide sequence ID" value="NZ_AZXY01000002.1"/>
</dbReference>
<gene>
    <name evidence="1" type="ORF">Z045_05630</name>
</gene>
<sequence>MNQPLPLDQLKMLQELTKDAHSMAETIDELSRTNPLLSTVLLAAMDVYLEAIREHISYTIGVPT</sequence>
<dbReference type="EMBL" id="AZXY01000002">
    <property type="protein sequence ID" value="KSZ59652.1"/>
    <property type="molecule type" value="Genomic_DNA"/>
</dbReference>